<dbReference type="Gene3D" id="3.40.50.150">
    <property type="entry name" value="Vaccinia Virus protein VP39"/>
    <property type="match status" value="1"/>
</dbReference>
<keyword evidence="1 5" id="KW-0489">Methyltransferase</keyword>
<evidence type="ECO:0000256" key="2">
    <source>
        <dbReference type="ARBA" id="ARBA00022679"/>
    </source>
</evidence>
<accession>A0A0P7AUM8</accession>
<dbReference type="PATRIC" id="fig|1300341.3.peg.2212"/>
<dbReference type="InterPro" id="IPR054170">
    <property type="entry name" value="RlmL_1st"/>
</dbReference>
<evidence type="ECO:0000259" key="4">
    <source>
        <dbReference type="PROSITE" id="PS51165"/>
    </source>
</evidence>
<dbReference type="PROSITE" id="PS51165">
    <property type="entry name" value="THUMP"/>
    <property type="match status" value="1"/>
</dbReference>
<dbReference type="PANTHER" id="PTHR47313:SF1">
    <property type="entry name" value="RIBOSOMAL RNA LARGE SUBUNIT METHYLTRANSFERASE K_L"/>
    <property type="match status" value="1"/>
</dbReference>
<dbReference type="GO" id="GO:0070043">
    <property type="term" value="F:rRNA (guanine-N7-)-methyltransferase activity"/>
    <property type="evidence" value="ECO:0007669"/>
    <property type="project" value="TreeGrafter"/>
</dbReference>
<proteinExistence type="predicted"/>
<evidence type="ECO:0000256" key="3">
    <source>
        <dbReference type="PROSITE-ProRule" id="PRU00529"/>
    </source>
</evidence>
<dbReference type="STRING" id="1300341.I595_2028"/>
<comment type="caution">
    <text evidence="5">The sequence shown here is derived from an EMBL/GenBank/DDBJ whole genome shotgun (WGS) entry which is preliminary data.</text>
</comment>
<name>A0A0P7AUM8_9FLAO</name>
<dbReference type="PROSITE" id="PS01261">
    <property type="entry name" value="UPF0020"/>
    <property type="match status" value="1"/>
</dbReference>
<dbReference type="GO" id="GO:0003723">
    <property type="term" value="F:RNA binding"/>
    <property type="evidence" value="ECO:0007669"/>
    <property type="project" value="UniProtKB-UniRule"/>
</dbReference>
<dbReference type="CDD" id="cd11715">
    <property type="entry name" value="THUMP_AdoMetMT"/>
    <property type="match status" value="1"/>
</dbReference>
<evidence type="ECO:0000313" key="5">
    <source>
        <dbReference type="EMBL" id="KPM31541.1"/>
    </source>
</evidence>
<dbReference type="InterPro" id="IPR029063">
    <property type="entry name" value="SAM-dependent_MTases_sf"/>
</dbReference>
<dbReference type="RefSeq" id="WP_054559151.1">
    <property type="nucleotide sequence ID" value="NZ_LDJX01000004.1"/>
</dbReference>
<dbReference type="PANTHER" id="PTHR47313">
    <property type="entry name" value="RIBOSOMAL RNA LARGE SUBUNIT METHYLTRANSFERASE K/L"/>
    <property type="match status" value="1"/>
</dbReference>
<dbReference type="Pfam" id="PF01170">
    <property type="entry name" value="UPF0020"/>
    <property type="match status" value="1"/>
</dbReference>
<feature type="domain" description="THUMP" evidence="4">
    <location>
        <begin position="46"/>
        <end position="157"/>
    </location>
</feature>
<keyword evidence="2" id="KW-0808">Transferase</keyword>
<dbReference type="OrthoDB" id="9809404at2"/>
<dbReference type="InterPro" id="IPR053943">
    <property type="entry name" value="RlmKL-like_Mtase_CS"/>
</dbReference>
<protein>
    <submittedName>
        <fullName evidence="5">Putative N6-adenine-specific DNA methylase</fullName>
    </submittedName>
</protein>
<organism evidence="5 6">
    <name type="scientific">Croceitalea dokdonensis DOKDO 023</name>
    <dbReference type="NCBI Taxonomy" id="1300341"/>
    <lineage>
        <taxon>Bacteria</taxon>
        <taxon>Pseudomonadati</taxon>
        <taxon>Bacteroidota</taxon>
        <taxon>Flavobacteriia</taxon>
        <taxon>Flavobacteriales</taxon>
        <taxon>Flavobacteriaceae</taxon>
        <taxon>Croceitalea</taxon>
    </lineage>
</organism>
<keyword evidence="3" id="KW-0694">RNA-binding</keyword>
<dbReference type="InterPro" id="IPR000241">
    <property type="entry name" value="RlmKL-like_Mtase"/>
</dbReference>
<evidence type="ECO:0000313" key="6">
    <source>
        <dbReference type="Proteomes" id="UP000050280"/>
    </source>
</evidence>
<dbReference type="EMBL" id="LDJX01000004">
    <property type="protein sequence ID" value="KPM31541.1"/>
    <property type="molecule type" value="Genomic_DNA"/>
</dbReference>
<keyword evidence="6" id="KW-1185">Reference proteome</keyword>
<dbReference type="Pfam" id="PF22020">
    <property type="entry name" value="RlmL_1st"/>
    <property type="match status" value="1"/>
</dbReference>
<dbReference type="SMART" id="SM00981">
    <property type="entry name" value="THUMP"/>
    <property type="match status" value="1"/>
</dbReference>
<dbReference type="Pfam" id="PF02926">
    <property type="entry name" value="THUMP"/>
    <property type="match status" value="1"/>
</dbReference>
<reference evidence="5 6" key="1">
    <citation type="submission" date="2015-09" db="EMBL/GenBank/DDBJ databases">
        <title>Genome sequence of the marine flavobacterium Croceitalea dokdonensis DOKDO 023 that contains proton- and sodium-pumping rhodopsins.</title>
        <authorList>
            <person name="Kwon S.-K."/>
            <person name="Lee H.K."/>
            <person name="Kwak M.-J."/>
            <person name="Kim J.F."/>
        </authorList>
    </citation>
    <scope>NUCLEOTIDE SEQUENCE [LARGE SCALE GENOMIC DNA]</scope>
    <source>
        <strain evidence="5 6">DOKDO 023</strain>
    </source>
</reference>
<sequence length="388" mass="44332">MEQNFKMLAKTLYGFEGILARELRNLGASKVKEGVRNVSFEGDTGFLYKANLSLRTALKVLKPICHFKVFNEKQLYRNIYQIDWSDYFDADKTFAFDTTMNSEVFNNSLFVSQRAKDGLVDKFRDTERTRPSVNTASPDIIINIHIHRNDCTVSLDSSGSSLHQRGYRASTNIAPINEVLAAGVLLLTGWDGRSDFLDPMCGSGTLLIEAAMIACNIPANINRKSFAFQHWNDFDAGLFEKIRDSRLNQTREFHYKIFGLDKAPSAIRKAQENIENANLSEYIQLKRNNFFKEANPAENKVHLVFNPPYGERLSIDMAEFYKNIGDTLKQTYAGMEAWFITANLPSLKHVGLRPSRKIKLYNGQLEARLVKYELYQGSKKGKYQNHKM</sequence>
<gene>
    <name evidence="5" type="ORF">I595_2028</name>
</gene>
<dbReference type="GO" id="GO:0008990">
    <property type="term" value="F:rRNA (guanine-N2-)-methyltransferase activity"/>
    <property type="evidence" value="ECO:0007669"/>
    <property type="project" value="TreeGrafter"/>
</dbReference>
<dbReference type="Gene3D" id="3.30.2130.30">
    <property type="match status" value="1"/>
</dbReference>
<dbReference type="Proteomes" id="UP000050280">
    <property type="component" value="Unassembled WGS sequence"/>
</dbReference>
<evidence type="ECO:0000256" key="1">
    <source>
        <dbReference type="ARBA" id="ARBA00022603"/>
    </source>
</evidence>
<dbReference type="InterPro" id="IPR004114">
    <property type="entry name" value="THUMP_dom"/>
</dbReference>
<dbReference type="SUPFAM" id="SSF53335">
    <property type="entry name" value="S-adenosyl-L-methionine-dependent methyltransferases"/>
    <property type="match status" value="1"/>
</dbReference>
<dbReference type="AlphaFoldDB" id="A0A0P7AUM8"/>